<proteinExistence type="inferred from homology"/>
<keyword evidence="2 3" id="KW-0456">Lyase</keyword>
<dbReference type="GO" id="GO:0015941">
    <property type="term" value="P:pantothenate catabolic process"/>
    <property type="evidence" value="ECO:0007669"/>
    <property type="project" value="InterPro"/>
</dbReference>
<dbReference type="EC" id="6.3.2.5" evidence="3"/>
<dbReference type="KEGG" id="plen:EIM92_13180"/>
<organism evidence="7 8">
    <name type="scientific">Paenibacillus lentus</name>
    <dbReference type="NCBI Taxonomy" id="1338368"/>
    <lineage>
        <taxon>Bacteria</taxon>
        <taxon>Bacillati</taxon>
        <taxon>Bacillota</taxon>
        <taxon>Bacilli</taxon>
        <taxon>Bacillales</taxon>
        <taxon>Paenibacillaceae</taxon>
        <taxon>Paenibacillus</taxon>
    </lineage>
</organism>
<comment type="caution">
    <text evidence="3">Lacks conserved residue(s) required for the propagation of feature annotation.</text>
</comment>
<dbReference type="Pfam" id="PF04127">
    <property type="entry name" value="DFP"/>
    <property type="match status" value="1"/>
</dbReference>
<dbReference type="EC" id="4.1.1.36" evidence="3"/>
<dbReference type="NCBIfam" id="TIGR00521">
    <property type="entry name" value="coaBC_dfp"/>
    <property type="match status" value="1"/>
</dbReference>
<dbReference type="GO" id="GO:0046872">
    <property type="term" value="F:metal ion binding"/>
    <property type="evidence" value="ECO:0007669"/>
    <property type="project" value="UniProtKB-KW"/>
</dbReference>
<comment type="function">
    <text evidence="3">Catalyzes two sequential steps in the biosynthesis of coenzyme A. In the first step cysteine is conjugated to 4'-phosphopantothenate to form 4-phosphopantothenoylcysteine. In the second step the latter compound is decarboxylated to form 4'-phosphopantotheine.</text>
</comment>
<evidence type="ECO:0000256" key="1">
    <source>
        <dbReference type="ARBA" id="ARBA00022793"/>
    </source>
</evidence>
<dbReference type="PANTHER" id="PTHR14359:SF6">
    <property type="entry name" value="PHOSPHOPANTOTHENOYLCYSTEINE DECARBOXYLASE"/>
    <property type="match status" value="1"/>
</dbReference>
<feature type="binding site" evidence="3">
    <location>
        <position position="296"/>
    </location>
    <ligand>
        <name>CTP</name>
        <dbReference type="ChEBI" id="CHEBI:37563"/>
    </ligand>
</feature>
<dbReference type="PANTHER" id="PTHR14359">
    <property type="entry name" value="HOMO-OLIGOMERIC FLAVIN CONTAINING CYS DECARBOXYLASE FAMILY"/>
    <property type="match status" value="1"/>
</dbReference>
<feature type="binding site" evidence="3">
    <location>
        <position position="344"/>
    </location>
    <ligand>
        <name>CTP</name>
        <dbReference type="ChEBI" id="CHEBI:37563"/>
    </ligand>
</feature>
<reference evidence="7 8" key="1">
    <citation type="submission" date="2018-11" db="EMBL/GenBank/DDBJ databases">
        <title>Genome sequencing of Paenibacillus lentus DSM25539(T).</title>
        <authorList>
            <person name="Kook J.-K."/>
            <person name="Park S.-N."/>
            <person name="Lim Y.K."/>
        </authorList>
    </citation>
    <scope>NUCLEOTIDE SEQUENCE [LARGE SCALE GENOMIC DNA]</scope>
    <source>
        <strain evidence="7 8">DSM 25539</strain>
    </source>
</reference>
<dbReference type="UniPathway" id="UPA00241">
    <property type="reaction ID" value="UER00353"/>
</dbReference>
<feature type="binding site" evidence="3">
    <location>
        <position position="348"/>
    </location>
    <ligand>
        <name>CTP</name>
        <dbReference type="ChEBI" id="CHEBI:37563"/>
    </ligand>
</feature>
<feature type="region of interest" description="Phosphopantothenate--cysteine ligase" evidence="3">
    <location>
        <begin position="195"/>
        <end position="409"/>
    </location>
</feature>
<dbReference type="HAMAP" id="MF_02225">
    <property type="entry name" value="CoaBC"/>
    <property type="match status" value="1"/>
</dbReference>
<comment type="catalytic activity">
    <reaction evidence="3 4">
        <text>N-[(R)-4-phosphopantothenoyl]-L-cysteine + H(+) = (R)-4'-phosphopantetheine + CO2</text>
        <dbReference type="Rhea" id="RHEA:16793"/>
        <dbReference type="ChEBI" id="CHEBI:15378"/>
        <dbReference type="ChEBI" id="CHEBI:16526"/>
        <dbReference type="ChEBI" id="CHEBI:59458"/>
        <dbReference type="ChEBI" id="CHEBI:61723"/>
        <dbReference type="EC" id="4.1.1.36"/>
    </reaction>
</comment>
<comment type="pathway">
    <text evidence="3 4">Cofactor biosynthesis; coenzyme A biosynthesis; CoA from (R)-pantothenate: step 2/5.</text>
</comment>
<evidence type="ECO:0000313" key="8">
    <source>
        <dbReference type="Proteomes" id="UP000273145"/>
    </source>
</evidence>
<keyword evidence="3" id="KW-0511">Multifunctional enzyme</keyword>
<sequence>MLTGKKILLGITGGIAAFKAASLCSKLVQQGAEVRVIMTESATKFITELTLQALSKHPVYTDTFDEKNPQVIAHIDLADWADLVLVAPATANIIAKMAVGLADDMLSTTLLATEAKIMLAPAMNVHMYTHPTVTRNLAELAARGVLMVEPGSGQLACGYTGKGRMEEPENIILAVEAYFAREKRAAKRPLAGRKVVVTAGGTVERLDPVRYITNDSSGKMGFAIAKAALDLGAEVTIIAGRTDVAPPLNWAGLTFTRVESAQDMYEAVNAVWADTDILVKAAAVADYRPKQAAEHKIKKSGDSMTLELVKNIDILETLGQKKKAQFLIGFAAETDHLEQHAMDKLRRKNCDLLVANDVTAEGAGFGADTNIVNVYDANGLVESIPRASKDEVGLHIMELAATRLTGESK</sequence>
<dbReference type="InterPro" id="IPR007085">
    <property type="entry name" value="DNA/pantothenate-metab_flavo_C"/>
</dbReference>
<dbReference type="GO" id="GO:0004632">
    <property type="term" value="F:phosphopantothenate--cysteine ligase activity"/>
    <property type="evidence" value="ECO:0007669"/>
    <property type="project" value="UniProtKB-UniRule"/>
</dbReference>
<keyword evidence="8" id="KW-1185">Reference proteome</keyword>
<evidence type="ECO:0000256" key="3">
    <source>
        <dbReference type="HAMAP-Rule" id="MF_02225"/>
    </source>
</evidence>
<keyword evidence="3 4" id="KW-0436">Ligase</keyword>
<keyword evidence="1 3" id="KW-0210">Decarboxylase</keyword>
<evidence type="ECO:0000313" key="7">
    <source>
        <dbReference type="EMBL" id="AZK49028.1"/>
    </source>
</evidence>
<feature type="domain" description="DNA/pantothenate metabolism flavoprotein C-terminal" evidence="6">
    <location>
        <begin position="190"/>
        <end position="400"/>
    </location>
</feature>
<evidence type="ECO:0000259" key="5">
    <source>
        <dbReference type="Pfam" id="PF02441"/>
    </source>
</evidence>
<name>A0A3Q8S7F0_9BACL</name>
<comment type="pathway">
    <text evidence="3 4">Cofactor biosynthesis; coenzyme A biosynthesis; CoA from (R)-pantothenate: step 3/5.</text>
</comment>
<comment type="similarity">
    <text evidence="3 4">In the N-terminal section; belongs to the HFCD (homo-oligomeric flavin containing Cys decarboxylase) superfamily.</text>
</comment>
<dbReference type="AlphaFoldDB" id="A0A3Q8S7F0"/>
<keyword evidence="3" id="KW-0460">Magnesium</keyword>
<feature type="binding site" evidence="3">
    <location>
        <position position="330"/>
    </location>
    <ligand>
        <name>CTP</name>
        <dbReference type="ChEBI" id="CHEBI:37563"/>
    </ligand>
</feature>
<dbReference type="Pfam" id="PF02441">
    <property type="entry name" value="Flavoprotein"/>
    <property type="match status" value="1"/>
</dbReference>
<dbReference type="Gene3D" id="3.40.50.1950">
    <property type="entry name" value="Flavin prenyltransferase-like"/>
    <property type="match status" value="1"/>
</dbReference>
<keyword evidence="3 4" id="KW-0288">FMN</keyword>
<gene>
    <name evidence="3 7" type="primary">coaBC</name>
    <name evidence="7" type="ORF">EIM92_13180</name>
</gene>
<dbReference type="GO" id="GO:0010181">
    <property type="term" value="F:FMN binding"/>
    <property type="evidence" value="ECO:0007669"/>
    <property type="project" value="UniProtKB-UniRule"/>
</dbReference>
<feature type="binding site" evidence="3">
    <location>
        <position position="286"/>
    </location>
    <ligand>
        <name>CTP</name>
        <dbReference type="ChEBI" id="CHEBI:37563"/>
    </ligand>
</feature>
<comment type="catalytic activity">
    <reaction evidence="3 4">
        <text>(R)-4'-phosphopantothenate + L-cysteine + CTP = N-[(R)-4-phosphopantothenoyl]-L-cysteine + CMP + diphosphate + H(+)</text>
        <dbReference type="Rhea" id="RHEA:19397"/>
        <dbReference type="ChEBI" id="CHEBI:10986"/>
        <dbReference type="ChEBI" id="CHEBI:15378"/>
        <dbReference type="ChEBI" id="CHEBI:33019"/>
        <dbReference type="ChEBI" id="CHEBI:35235"/>
        <dbReference type="ChEBI" id="CHEBI:37563"/>
        <dbReference type="ChEBI" id="CHEBI:59458"/>
        <dbReference type="ChEBI" id="CHEBI:60377"/>
        <dbReference type="EC" id="6.3.2.5"/>
    </reaction>
</comment>
<evidence type="ECO:0000256" key="2">
    <source>
        <dbReference type="ARBA" id="ARBA00023239"/>
    </source>
</evidence>
<dbReference type="RefSeq" id="WP_125085171.1">
    <property type="nucleotide sequence ID" value="NZ_CP034248.1"/>
</dbReference>
<dbReference type="SUPFAM" id="SSF102645">
    <property type="entry name" value="CoaB-like"/>
    <property type="match status" value="1"/>
</dbReference>
<comment type="function">
    <text evidence="4">Catalyzes two steps in the biosynthesis of coenzyme A. In the first step cysteine is conjugated to 4'-phosphopantothenate to form 4-phosphopantothenoylcysteine, in the latter compound is decarboxylated to form 4'-phosphopantotheine.</text>
</comment>
<feature type="active site" description="Proton donor" evidence="3">
    <location>
        <position position="157"/>
    </location>
</feature>
<comment type="cofactor">
    <cofactor evidence="3">
        <name>Mg(2+)</name>
        <dbReference type="ChEBI" id="CHEBI:18420"/>
    </cofactor>
</comment>
<comment type="similarity">
    <text evidence="3 4">In the C-terminal section; belongs to the PPC synthetase family.</text>
</comment>
<dbReference type="GO" id="GO:0004633">
    <property type="term" value="F:phosphopantothenoylcysteine decarboxylase activity"/>
    <property type="evidence" value="ECO:0007669"/>
    <property type="project" value="UniProtKB-UniRule"/>
</dbReference>
<dbReference type="SUPFAM" id="SSF52507">
    <property type="entry name" value="Homo-oligomeric flavin-containing Cys decarboxylases, HFCD"/>
    <property type="match status" value="1"/>
</dbReference>
<evidence type="ECO:0000259" key="6">
    <source>
        <dbReference type="Pfam" id="PF04127"/>
    </source>
</evidence>
<dbReference type="GO" id="GO:0015937">
    <property type="term" value="P:coenzyme A biosynthetic process"/>
    <property type="evidence" value="ECO:0007669"/>
    <property type="project" value="UniProtKB-UniRule"/>
</dbReference>
<keyword evidence="3 4" id="KW-0285">Flavoprotein</keyword>
<dbReference type="OrthoDB" id="9802554at2"/>
<dbReference type="InterPro" id="IPR003382">
    <property type="entry name" value="Flavoprotein"/>
</dbReference>
<dbReference type="InterPro" id="IPR005252">
    <property type="entry name" value="CoaBC"/>
</dbReference>
<dbReference type="Proteomes" id="UP000273145">
    <property type="component" value="Chromosome"/>
</dbReference>
<dbReference type="InterPro" id="IPR036551">
    <property type="entry name" value="Flavin_trans-like"/>
</dbReference>
<feature type="domain" description="Flavoprotein" evidence="5">
    <location>
        <begin position="5"/>
        <end position="174"/>
    </location>
</feature>
<feature type="region of interest" description="Phosphopantothenoylcysteine decarboxylase" evidence="3">
    <location>
        <begin position="1"/>
        <end position="194"/>
    </location>
</feature>
<dbReference type="InterPro" id="IPR035929">
    <property type="entry name" value="CoaB-like_sf"/>
</dbReference>
<keyword evidence="3" id="KW-0479">Metal-binding</keyword>
<comment type="cofactor">
    <cofactor evidence="3">
        <name>FMN</name>
        <dbReference type="ChEBI" id="CHEBI:58210"/>
    </cofactor>
    <text evidence="3">Binds 1 FMN per subunit.</text>
</comment>
<accession>A0A3Q8S7F0</accession>
<dbReference type="GO" id="GO:0071513">
    <property type="term" value="C:phosphopantothenoylcysteine decarboxylase complex"/>
    <property type="evidence" value="ECO:0007669"/>
    <property type="project" value="TreeGrafter"/>
</dbReference>
<dbReference type="Gene3D" id="3.40.50.10300">
    <property type="entry name" value="CoaB-like"/>
    <property type="match status" value="1"/>
</dbReference>
<dbReference type="EMBL" id="CP034248">
    <property type="protein sequence ID" value="AZK49028.1"/>
    <property type="molecule type" value="Genomic_DNA"/>
</dbReference>
<protein>
    <recommendedName>
        <fullName evidence="3">Coenzyme A biosynthesis bifunctional protein CoaBC</fullName>
    </recommendedName>
    <alternativeName>
        <fullName evidence="3">DNA/pantothenate metabolism flavoprotein</fullName>
    </alternativeName>
    <alternativeName>
        <fullName evidence="3">Phosphopantothenoylcysteine synthetase/decarboxylase</fullName>
        <shortName evidence="3">PPCS-PPCDC</shortName>
    </alternativeName>
    <domain>
        <recommendedName>
            <fullName evidence="3">Phosphopantothenoylcysteine decarboxylase</fullName>
            <shortName evidence="3">PPC decarboxylase</shortName>
            <shortName evidence="3">PPC-DC</shortName>
            <ecNumber evidence="3">4.1.1.36</ecNumber>
        </recommendedName>
        <alternativeName>
            <fullName evidence="3">CoaC</fullName>
        </alternativeName>
    </domain>
    <domain>
        <recommendedName>
            <fullName evidence="3">Phosphopantothenate--cysteine ligase</fullName>
            <ecNumber evidence="3">6.3.2.5</ecNumber>
        </recommendedName>
        <alternativeName>
            <fullName evidence="3">CoaB</fullName>
        </alternativeName>
        <alternativeName>
            <fullName evidence="3">Phosphopantothenoylcysteine synthetase</fullName>
            <shortName evidence="3">PPC synthetase</shortName>
            <shortName evidence="3">PPC-S</shortName>
        </alternativeName>
    </domain>
</protein>
<evidence type="ECO:0000256" key="4">
    <source>
        <dbReference type="RuleBase" id="RU364078"/>
    </source>
</evidence>